<dbReference type="GO" id="GO:0003700">
    <property type="term" value="F:DNA-binding transcription factor activity"/>
    <property type="evidence" value="ECO:0007669"/>
    <property type="project" value="TreeGrafter"/>
</dbReference>
<dbReference type="InterPro" id="IPR021858">
    <property type="entry name" value="Fun_TF"/>
</dbReference>
<dbReference type="GO" id="GO:0005634">
    <property type="term" value="C:nucleus"/>
    <property type="evidence" value="ECO:0007669"/>
    <property type="project" value="UniProtKB-SubCell"/>
</dbReference>
<evidence type="ECO:0000256" key="1">
    <source>
        <dbReference type="ARBA" id="ARBA00004123"/>
    </source>
</evidence>
<dbReference type="GO" id="GO:0000976">
    <property type="term" value="F:transcription cis-regulatory region binding"/>
    <property type="evidence" value="ECO:0007669"/>
    <property type="project" value="TreeGrafter"/>
</dbReference>
<evidence type="ECO:0000313" key="3">
    <source>
        <dbReference type="EMBL" id="RDW72933.1"/>
    </source>
</evidence>
<dbReference type="STRING" id="1849047.A0A3D8RFU7"/>
<comment type="caution">
    <text evidence="3">The sequence shown here is derived from an EMBL/GenBank/DDBJ whole genome shotgun (WGS) entry which is preliminary data.</text>
</comment>
<dbReference type="PANTHER" id="PTHR37534:SF11">
    <property type="entry name" value="ZN(II)2CYS6 TRANSCRIPTION FACTOR (EUROFUNG)"/>
    <property type="match status" value="1"/>
</dbReference>
<dbReference type="EMBL" id="PDLM01000007">
    <property type="protein sequence ID" value="RDW72933.1"/>
    <property type="molecule type" value="Genomic_DNA"/>
</dbReference>
<keyword evidence="2" id="KW-0539">Nucleus</keyword>
<keyword evidence="4" id="KW-1185">Reference proteome</keyword>
<evidence type="ECO:0000256" key="2">
    <source>
        <dbReference type="ARBA" id="ARBA00023242"/>
    </source>
</evidence>
<dbReference type="Proteomes" id="UP000256645">
    <property type="component" value="Unassembled WGS sequence"/>
</dbReference>
<name>A0A3D8RFU7_9HELO</name>
<organism evidence="3 4">
    <name type="scientific">Coleophoma cylindrospora</name>
    <dbReference type="NCBI Taxonomy" id="1849047"/>
    <lineage>
        <taxon>Eukaryota</taxon>
        <taxon>Fungi</taxon>
        <taxon>Dikarya</taxon>
        <taxon>Ascomycota</taxon>
        <taxon>Pezizomycotina</taxon>
        <taxon>Leotiomycetes</taxon>
        <taxon>Helotiales</taxon>
        <taxon>Dermateaceae</taxon>
        <taxon>Coleophoma</taxon>
    </lineage>
</organism>
<accession>A0A3D8RFU7</accession>
<evidence type="ECO:0000313" key="4">
    <source>
        <dbReference type="Proteomes" id="UP000256645"/>
    </source>
</evidence>
<evidence type="ECO:0008006" key="5">
    <source>
        <dbReference type="Google" id="ProtNLM"/>
    </source>
</evidence>
<reference evidence="3 4" key="1">
    <citation type="journal article" date="2018" name="IMA Fungus">
        <title>IMA Genome-F 9: Draft genome sequence of Annulohypoxylon stygium, Aspergillus mulundensis, Berkeleyomyces basicola (syn. Thielaviopsis basicola), Ceratocystis smalleyi, two Cercospora beticola strains, Coleophoma cylindrospora, Fusarium fracticaudum, Phialophora cf. hyalina, and Morchella septimelata.</title>
        <authorList>
            <person name="Wingfield B.D."/>
            <person name="Bills G.F."/>
            <person name="Dong Y."/>
            <person name="Huang W."/>
            <person name="Nel W.J."/>
            <person name="Swalarsk-Parry B.S."/>
            <person name="Vaghefi N."/>
            <person name="Wilken P.M."/>
            <person name="An Z."/>
            <person name="de Beer Z.W."/>
            <person name="De Vos L."/>
            <person name="Chen L."/>
            <person name="Duong T.A."/>
            <person name="Gao Y."/>
            <person name="Hammerbacher A."/>
            <person name="Kikkert J.R."/>
            <person name="Li Y."/>
            <person name="Li H."/>
            <person name="Li K."/>
            <person name="Li Q."/>
            <person name="Liu X."/>
            <person name="Ma X."/>
            <person name="Naidoo K."/>
            <person name="Pethybridge S.J."/>
            <person name="Sun J."/>
            <person name="Steenkamp E.T."/>
            <person name="van der Nest M.A."/>
            <person name="van Wyk S."/>
            <person name="Wingfield M.J."/>
            <person name="Xiong C."/>
            <person name="Yue Q."/>
            <person name="Zhang X."/>
        </authorList>
    </citation>
    <scope>NUCLEOTIDE SEQUENCE [LARGE SCALE GENOMIC DNA]</scope>
    <source>
        <strain evidence="3 4">BP6252</strain>
    </source>
</reference>
<dbReference type="AlphaFoldDB" id="A0A3D8RFU7"/>
<dbReference type="GO" id="GO:0045944">
    <property type="term" value="P:positive regulation of transcription by RNA polymerase II"/>
    <property type="evidence" value="ECO:0007669"/>
    <property type="project" value="TreeGrafter"/>
</dbReference>
<proteinExistence type="predicted"/>
<dbReference type="PANTHER" id="PTHR37534">
    <property type="entry name" value="TRANSCRIPTIONAL ACTIVATOR PROTEIN UGA3"/>
    <property type="match status" value="1"/>
</dbReference>
<protein>
    <recommendedName>
        <fullName evidence="5">Transcription factor domain-containing protein</fullName>
    </recommendedName>
</protein>
<sequence>MAHSEPVFLLLQASSAAHLSRHDPKMRIKALSLQSEAFSAVRSDIEKLQGPSESFVSDELMLCTIIAGLTSAWYDVNDLGLSHILGSQVLLYLWLQQQKNRLKYQQTFILGAFVYWFMISAFVAGEPEGCLQYQESLQITIRSLEMSHDIVDDTNVPKHLRRIIPHPLTGFSITLLNSVGKVGALCRIRQNATVQRPGESLPDFLMTKARLVESELLDHAHSSRSNFIDPQDPQTTIDEILSVEEAYRCAGLLQLYTAFPHLLQRQAYHAFHDEADGLESESLREKDNECKRLNSVGEFTPPQYNWLRALAFHILKILETVPATSGTRVLQGLAVLIAAAWLVDPMSVGFSSSEGDSSEALLEHSQLPLKKSSATKEQWRDIVRCGLRTHVEYVGLQQVSRVLEIVEVIWRLDDLGGKKCDWMAVVALQGLQTLFG</sequence>
<dbReference type="OrthoDB" id="416217at2759"/>
<gene>
    <name evidence="3" type="ORF">BP6252_06840</name>
</gene>
<dbReference type="Pfam" id="PF11951">
    <property type="entry name" value="Fungal_trans_2"/>
    <property type="match status" value="1"/>
</dbReference>
<comment type="subcellular location">
    <subcellularLocation>
        <location evidence="1">Nucleus</location>
    </subcellularLocation>
</comment>